<organism evidence="6 7">
    <name type="scientific">Agromyces larvae</name>
    <dbReference type="NCBI Taxonomy" id="2929802"/>
    <lineage>
        <taxon>Bacteria</taxon>
        <taxon>Bacillati</taxon>
        <taxon>Actinomycetota</taxon>
        <taxon>Actinomycetes</taxon>
        <taxon>Micrococcales</taxon>
        <taxon>Microbacteriaceae</taxon>
        <taxon>Agromyces</taxon>
    </lineage>
</organism>
<dbReference type="Pfam" id="PF13305">
    <property type="entry name" value="TetR_C_33"/>
    <property type="match status" value="1"/>
</dbReference>
<evidence type="ECO:0000259" key="5">
    <source>
        <dbReference type="PROSITE" id="PS50977"/>
    </source>
</evidence>
<dbReference type="InterPro" id="IPR025996">
    <property type="entry name" value="MT1864/Rv1816-like_C"/>
</dbReference>
<dbReference type="PANTHER" id="PTHR30055">
    <property type="entry name" value="HTH-TYPE TRANSCRIPTIONAL REGULATOR RUTR"/>
    <property type="match status" value="1"/>
</dbReference>
<dbReference type="SUPFAM" id="SSF46689">
    <property type="entry name" value="Homeodomain-like"/>
    <property type="match status" value="1"/>
</dbReference>
<sequence>MATSERMARRREQRRLAILAAAREFAETEGWQAVTSRRLADAIDYTQPVIYSHFDSMDAVIDAVAVEGFAELARALADARSEASDDRGALEAASRAYLGYADAHPAMYDAMFVRGTALAFADERTEPELRAGFAELRGAVEPFADDPDTLAELLWASLHGLTLLQRSQRIPGDRDVRLRALLALIAGADSAR</sequence>
<evidence type="ECO:0000256" key="2">
    <source>
        <dbReference type="ARBA" id="ARBA00023125"/>
    </source>
</evidence>
<dbReference type="Proteomes" id="UP000832097">
    <property type="component" value="Chromosome"/>
</dbReference>
<dbReference type="PROSITE" id="PS50977">
    <property type="entry name" value="HTH_TETR_2"/>
    <property type="match status" value="1"/>
</dbReference>
<dbReference type="InterPro" id="IPR050109">
    <property type="entry name" value="HTH-type_TetR-like_transc_reg"/>
</dbReference>
<evidence type="ECO:0000256" key="1">
    <source>
        <dbReference type="ARBA" id="ARBA00023015"/>
    </source>
</evidence>
<keyword evidence="7" id="KW-1185">Reference proteome</keyword>
<dbReference type="Gene3D" id="1.10.357.10">
    <property type="entry name" value="Tetracycline Repressor, domain 2"/>
    <property type="match status" value="1"/>
</dbReference>
<dbReference type="InterPro" id="IPR001647">
    <property type="entry name" value="HTH_TetR"/>
</dbReference>
<gene>
    <name evidence="6" type="ORF">MTO99_14030</name>
</gene>
<feature type="DNA-binding region" description="H-T-H motif" evidence="4">
    <location>
        <begin position="35"/>
        <end position="54"/>
    </location>
</feature>
<proteinExistence type="predicted"/>
<dbReference type="PANTHER" id="PTHR30055:SF234">
    <property type="entry name" value="HTH-TYPE TRANSCRIPTIONAL REGULATOR BETI"/>
    <property type="match status" value="1"/>
</dbReference>
<keyword evidence="2 4" id="KW-0238">DNA-binding</keyword>
<dbReference type="InterPro" id="IPR009057">
    <property type="entry name" value="Homeodomain-like_sf"/>
</dbReference>
<dbReference type="SUPFAM" id="SSF48498">
    <property type="entry name" value="Tetracyclin repressor-like, C-terminal domain"/>
    <property type="match status" value="1"/>
</dbReference>
<dbReference type="Pfam" id="PF00440">
    <property type="entry name" value="TetR_N"/>
    <property type="match status" value="1"/>
</dbReference>
<feature type="domain" description="HTH tetR-type" evidence="5">
    <location>
        <begin position="12"/>
        <end position="72"/>
    </location>
</feature>
<accession>A0ABY4BVQ6</accession>
<evidence type="ECO:0000256" key="4">
    <source>
        <dbReference type="PROSITE-ProRule" id="PRU00335"/>
    </source>
</evidence>
<dbReference type="InterPro" id="IPR036271">
    <property type="entry name" value="Tet_transcr_reg_TetR-rel_C_sf"/>
</dbReference>
<reference evidence="6 7" key="1">
    <citation type="submission" date="2022-03" db="EMBL/GenBank/DDBJ databases">
        <title>Mucilaginibacter sp. isolated from the gut of Protaetia brevitarsis seulensis larvae.</title>
        <authorList>
            <person name="Won M."/>
            <person name="Kim S.-J."/>
            <person name="Kwon S.-W."/>
        </authorList>
    </citation>
    <scope>NUCLEOTIDE SEQUENCE [LARGE SCALE GENOMIC DNA]</scope>
    <source>
        <strain evidence="6 7">CFWR-12</strain>
    </source>
</reference>
<evidence type="ECO:0000256" key="3">
    <source>
        <dbReference type="ARBA" id="ARBA00023163"/>
    </source>
</evidence>
<keyword evidence="1" id="KW-0805">Transcription regulation</keyword>
<dbReference type="EMBL" id="CP094528">
    <property type="protein sequence ID" value="UOE43295.1"/>
    <property type="molecule type" value="Genomic_DNA"/>
</dbReference>
<dbReference type="RefSeq" id="WP_243554256.1">
    <property type="nucleotide sequence ID" value="NZ_CP094528.1"/>
</dbReference>
<keyword evidence="3" id="KW-0804">Transcription</keyword>
<name>A0ABY4BVQ6_9MICO</name>
<evidence type="ECO:0000313" key="6">
    <source>
        <dbReference type="EMBL" id="UOE43295.1"/>
    </source>
</evidence>
<evidence type="ECO:0000313" key="7">
    <source>
        <dbReference type="Proteomes" id="UP000832097"/>
    </source>
</evidence>
<protein>
    <submittedName>
        <fullName evidence="6">TetR/AcrR family transcriptional regulator</fullName>
    </submittedName>
</protein>